<protein>
    <submittedName>
        <fullName evidence="1">Uncharacterized protein</fullName>
    </submittedName>
</protein>
<evidence type="ECO:0000313" key="1">
    <source>
        <dbReference type="EMBL" id="KAI4310968.1"/>
    </source>
</evidence>
<comment type="caution">
    <text evidence="1">The sequence shown here is derived from an EMBL/GenBank/DDBJ whole genome shotgun (WGS) entry which is preliminary data.</text>
</comment>
<keyword evidence="2" id="KW-1185">Reference proteome</keyword>
<dbReference type="EMBL" id="CM042890">
    <property type="protein sequence ID" value="KAI4310968.1"/>
    <property type="molecule type" value="Genomic_DNA"/>
</dbReference>
<evidence type="ECO:0000313" key="2">
    <source>
        <dbReference type="Proteomes" id="UP001057402"/>
    </source>
</evidence>
<dbReference type="Proteomes" id="UP001057402">
    <property type="component" value="Chromosome 11"/>
</dbReference>
<sequence>MKTSMLETKRDGVTENLLVEMVSSINITKLHADTFPRAQRVGFEIGGDPVDEERLEDVIGEVNAQGGDDVVENVSGIHTIRDRTRDRVPEDPQGGRLQLRLLDRLPHPEIELKFEEGMCCVVP</sequence>
<reference evidence="2" key="1">
    <citation type="journal article" date="2023" name="Front. Plant Sci.">
        <title>Chromosomal-level genome assembly of Melastoma candidum provides insights into trichome evolution.</title>
        <authorList>
            <person name="Zhong Y."/>
            <person name="Wu W."/>
            <person name="Sun C."/>
            <person name="Zou P."/>
            <person name="Liu Y."/>
            <person name="Dai S."/>
            <person name="Zhou R."/>
        </authorList>
    </citation>
    <scope>NUCLEOTIDE SEQUENCE [LARGE SCALE GENOMIC DNA]</scope>
</reference>
<name>A0ACB9LIQ7_9MYRT</name>
<organism evidence="1 2">
    <name type="scientific">Melastoma candidum</name>
    <dbReference type="NCBI Taxonomy" id="119954"/>
    <lineage>
        <taxon>Eukaryota</taxon>
        <taxon>Viridiplantae</taxon>
        <taxon>Streptophyta</taxon>
        <taxon>Embryophyta</taxon>
        <taxon>Tracheophyta</taxon>
        <taxon>Spermatophyta</taxon>
        <taxon>Magnoliopsida</taxon>
        <taxon>eudicotyledons</taxon>
        <taxon>Gunneridae</taxon>
        <taxon>Pentapetalae</taxon>
        <taxon>rosids</taxon>
        <taxon>malvids</taxon>
        <taxon>Myrtales</taxon>
        <taxon>Melastomataceae</taxon>
        <taxon>Melastomatoideae</taxon>
        <taxon>Melastomateae</taxon>
        <taxon>Melastoma</taxon>
    </lineage>
</organism>
<gene>
    <name evidence="1" type="ORF">MLD38_035909</name>
</gene>
<accession>A0ACB9LIQ7</accession>
<proteinExistence type="predicted"/>